<name>A0A7R9QFC0_9ACAR</name>
<evidence type="ECO:0000313" key="1">
    <source>
        <dbReference type="EMBL" id="CAD7643660.1"/>
    </source>
</evidence>
<dbReference type="AlphaFoldDB" id="A0A7R9QFC0"/>
<proteinExistence type="predicted"/>
<organism evidence="1">
    <name type="scientific">Medioppia subpectinata</name>
    <dbReference type="NCBI Taxonomy" id="1979941"/>
    <lineage>
        <taxon>Eukaryota</taxon>
        <taxon>Metazoa</taxon>
        <taxon>Ecdysozoa</taxon>
        <taxon>Arthropoda</taxon>
        <taxon>Chelicerata</taxon>
        <taxon>Arachnida</taxon>
        <taxon>Acari</taxon>
        <taxon>Acariformes</taxon>
        <taxon>Sarcoptiformes</taxon>
        <taxon>Oribatida</taxon>
        <taxon>Brachypylina</taxon>
        <taxon>Oppioidea</taxon>
        <taxon>Oppiidae</taxon>
        <taxon>Medioppia</taxon>
    </lineage>
</organism>
<feature type="non-terminal residue" evidence="1">
    <location>
        <position position="1"/>
    </location>
</feature>
<sequence>MPLARISRAYVKSKWTVGFERWHRDNSHESAISYLSVTSESRVDEPVKIDTPFTATGKGPDRKVRLGRESWAETHGLWSPAMISSLNVTLKAPDGRVYGLGGDRAVYRPLEMKAFIKQMDSWRRHRDNSQEAVIAYSSVTSESRLDEPVKVRVWIDAPFTATAKGPDHMVTTTAVITAEVTKRYNYVICADVLALVDRPTGDPVV</sequence>
<dbReference type="EMBL" id="OC884259">
    <property type="protein sequence ID" value="CAD7643660.1"/>
    <property type="molecule type" value="Genomic_DNA"/>
</dbReference>
<dbReference type="EMBL" id="CAJPIZ010029684">
    <property type="protein sequence ID" value="CAG2119750.1"/>
    <property type="molecule type" value="Genomic_DNA"/>
</dbReference>
<evidence type="ECO:0000313" key="2">
    <source>
        <dbReference type="Proteomes" id="UP000759131"/>
    </source>
</evidence>
<dbReference type="Proteomes" id="UP000759131">
    <property type="component" value="Unassembled WGS sequence"/>
</dbReference>
<gene>
    <name evidence="1" type="ORF">OSB1V03_LOCUS19697</name>
</gene>
<keyword evidence="2" id="KW-1185">Reference proteome</keyword>
<reference evidence="1" key="1">
    <citation type="submission" date="2020-11" db="EMBL/GenBank/DDBJ databases">
        <authorList>
            <person name="Tran Van P."/>
        </authorList>
    </citation>
    <scope>NUCLEOTIDE SEQUENCE</scope>
</reference>
<protein>
    <submittedName>
        <fullName evidence="1">Uncharacterized protein</fullName>
    </submittedName>
</protein>
<accession>A0A7R9QFC0</accession>